<keyword evidence="3" id="KW-1185">Reference proteome</keyword>
<dbReference type="PANTHER" id="PTHR15020">
    <property type="entry name" value="FLAVIN REDUCTASE-RELATED"/>
    <property type="match status" value="1"/>
</dbReference>
<comment type="caution">
    <text evidence="2">The sequence shown here is derived from an EMBL/GenBank/DDBJ whole genome shotgun (WGS) entry which is preliminary data.</text>
</comment>
<protein>
    <recommendedName>
        <fullName evidence="1">NAD(P)-binding domain-containing protein</fullName>
    </recommendedName>
</protein>
<dbReference type="Gene3D" id="3.40.50.720">
    <property type="entry name" value="NAD(P)-binding Rossmann-like Domain"/>
    <property type="match status" value="1"/>
</dbReference>
<evidence type="ECO:0000313" key="2">
    <source>
        <dbReference type="EMBL" id="MEQ2275913.1"/>
    </source>
</evidence>
<proteinExistence type="predicted"/>
<evidence type="ECO:0000259" key="1">
    <source>
        <dbReference type="Pfam" id="PF13460"/>
    </source>
</evidence>
<dbReference type="EMBL" id="JAHRIM010083409">
    <property type="protein sequence ID" value="MEQ2275913.1"/>
    <property type="molecule type" value="Genomic_DNA"/>
</dbReference>
<organism evidence="2 3">
    <name type="scientific">Xenotaenia resolanae</name>
    <dbReference type="NCBI Taxonomy" id="208358"/>
    <lineage>
        <taxon>Eukaryota</taxon>
        <taxon>Metazoa</taxon>
        <taxon>Chordata</taxon>
        <taxon>Craniata</taxon>
        <taxon>Vertebrata</taxon>
        <taxon>Euteleostomi</taxon>
        <taxon>Actinopterygii</taxon>
        <taxon>Neopterygii</taxon>
        <taxon>Teleostei</taxon>
        <taxon>Neoteleostei</taxon>
        <taxon>Acanthomorphata</taxon>
        <taxon>Ovalentaria</taxon>
        <taxon>Atherinomorphae</taxon>
        <taxon>Cyprinodontiformes</taxon>
        <taxon>Goodeidae</taxon>
        <taxon>Xenotaenia</taxon>
    </lineage>
</organism>
<dbReference type="PANTHER" id="PTHR15020:SF50">
    <property type="entry name" value="UPF0659 PROTEIN YMR090W"/>
    <property type="match status" value="1"/>
</dbReference>
<accession>A0ABV0X1Z3</accession>
<dbReference type="Pfam" id="PF13460">
    <property type="entry name" value="NAD_binding_10"/>
    <property type="match status" value="1"/>
</dbReference>
<evidence type="ECO:0000313" key="3">
    <source>
        <dbReference type="Proteomes" id="UP001444071"/>
    </source>
</evidence>
<sequence>MSCLGFPASFFSGVTGYTASMAAVVGAMRDARVNRIITMTSWYTEPDSGTQSPYLIRFLLLPMIRSVLSNMYEMESFLEKTEDINWTVVRPPGLKNLAASAQEFLTHEGYFVPDSSGQTVGRGDVARFMLSLLNSNAWIKKGVAITTK</sequence>
<name>A0ABV0X1Z3_9TELE</name>
<gene>
    <name evidence="2" type="ORF">XENORESO_010814</name>
</gene>
<dbReference type="InterPro" id="IPR036291">
    <property type="entry name" value="NAD(P)-bd_dom_sf"/>
</dbReference>
<dbReference type="Proteomes" id="UP001444071">
    <property type="component" value="Unassembled WGS sequence"/>
</dbReference>
<dbReference type="SUPFAM" id="SSF51735">
    <property type="entry name" value="NAD(P)-binding Rossmann-fold domains"/>
    <property type="match status" value="1"/>
</dbReference>
<feature type="domain" description="NAD(P)-binding" evidence="1">
    <location>
        <begin position="19"/>
        <end position="135"/>
    </location>
</feature>
<reference evidence="2 3" key="1">
    <citation type="submission" date="2021-06" db="EMBL/GenBank/DDBJ databases">
        <authorList>
            <person name="Palmer J.M."/>
        </authorList>
    </citation>
    <scope>NUCLEOTIDE SEQUENCE [LARGE SCALE GENOMIC DNA]</scope>
    <source>
        <strain evidence="2 3">XR_2019</strain>
        <tissue evidence="2">Muscle</tissue>
    </source>
</reference>
<dbReference type="InterPro" id="IPR016040">
    <property type="entry name" value="NAD(P)-bd_dom"/>
</dbReference>